<comment type="caution">
    <text evidence="1">The sequence shown here is derived from an EMBL/GenBank/DDBJ whole genome shotgun (WGS) entry which is preliminary data.</text>
</comment>
<dbReference type="EMBL" id="JBEWZI010000011">
    <property type="protein sequence ID" value="MET7014770.1"/>
    <property type="molecule type" value="Genomic_DNA"/>
</dbReference>
<gene>
    <name evidence="1" type="ORF">ABXR19_11270</name>
</gene>
<accession>A0ABV2TLG7</accession>
<evidence type="ECO:0000313" key="2">
    <source>
        <dbReference type="Proteomes" id="UP001549691"/>
    </source>
</evidence>
<dbReference type="Proteomes" id="UP001549691">
    <property type="component" value="Unassembled WGS sequence"/>
</dbReference>
<keyword evidence="2" id="KW-1185">Reference proteome</keyword>
<reference evidence="1 2" key="1">
    <citation type="submission" date="2024-07" db="EMBL/GenBank/DDBJ databases">
        <title>Uliginosibacterium flavum JJ3220;KACC:17644.</title>
        <authorList>
            <person name="Kim M.K."/>
        </authorList>
    </citation>
    <scope>NUCLEOTIDE SEQUENCE [LARGE SCALE GENOMIC DNA]</scope>
    <source>
        <strain evidence="1 2">KACC:17644</strain>
    </source>
</reference>
<sequence length="242" mass="27294">MQSTSKAQKIAGLASMNVAIRVTGEAAHALSEWPNNFHCLLRRIMAERALLGSGNSLALCFGRFYQTLYNAFPEPEFNFLRQSFEAYVSDHWEGQLAERNRRLSKRMRVQHDWVPTKNAARALAVRASMVREFVERGLLVGRLQKTAKGRVMGAISKSSLENLLSDKLHWVTLKTVRTKYGISRRTGHALIEEEVLKPISGPSVDGRQVWLFDDRDLEKLDLSQIGKSCLRKLSTGKVSSHA</sequence>
<name>A0ABV2TLG7_9RHOO</name>
<organism evidence="1 2">
    <name type="scientific">Uliginosibacterium flavum</name>
    <dbReference type="NCBI Taxonomy" id="1396831"/>
    <lineage>
        <taxon>Bacteria</taxon>
        <taxon>Pseudomonadati</taxon>
        <taxon>Pseudomonadota</taxon>
        <taxon>Betaproteobacteria</taxon>
        <taxon>Rhodocyclales</taxon>
        <taxon>Zoogloeaceae</taxon>
        <taxon>Uliginosibacterium</taxon>
    </lineage>
</organism>
<evidence type="ECO:0000313" key="1">
    <source>
        <dbReference type="EMBL" id="MET7014770.1"/>
    </source>
</evidence>
<proteinExistence type="predicted"/>
<protein>
    <submittedName>
        <fullName evidence="1">Uncharacterized protein</fullName>
    </submittedName>
</protein>